<dbReference type="KEGG" id="hazt:108673003"/>
<dbReference type="InterPro" id="IPR001212">
    <property type="entry name" value="Somatomedin_B_dom"/>
</dbReference>
<dbReference type="SUPFAM" id="SSF90188">
    <property type="entry name" value="Somatomedin B domain"/>
    <property type="match status" value="2"/>
</dbReference>
<evidence type="ECO:0000256" key="10">
    <source>
        <dbReference type="ARBA" id="ARBA00022801"/>
    </source>
</evidence>
<evidence type="ECO:0000256" key="6">
    <source>
        <dbReference type="ARBA" id="ARBA00022722"/>
    </source>
</evidence>
<keyword evidence="8" id="KW-0677">Repeat</keyword>
<dbReference type="GO" id="GO:0016787">
    <property type="term" value="F:hydrolase activity"/>
    <property type="evidence" value="ECO:0007669"/>
    <property type="project" value="UniProtKB-KW"/>
</dbReference>
<keyword evidence="18" id="KW-1185">Reference proteome</keyword>
<dbReference type="RefSeq" id="XP_018016259.1">
    <property type="nucleotide sequence ID" value="XM_018160770.2"/>
</dbReference>
<dbReference type="PROSITE" id="PS51959">
    <property type="entry name" value="ENDOU"/>
    <property type="match status" value="1"/>
</dbReference>
<keyword evidence="15" id="KW-0732">Signal</keyword>
<dbReference type="GeneID" id="108673003"/>
<dbReference type="InterPro" id="IPR036024">
    <property type="entry name" value="Somatomedin_B-like_dom_sf"/>
</dbReference>
<dbReference type="Pfam" id="PF09412">
    <property type="entry name" value="XendoU"/>
    <property type="match status" value="1"/>
</dbReference>
<dbReference type="Gene3D" id="4.10.410.20">
    <property type="match status" value="2"/>
</dbReference>
<evidence type="ECO:0000256" key="2">
    <source>
        <dbReference type="ARBA" id="ARBA00004613"/>
    </source>
</evidence>
<evidence type="ECO:0000256" key="13">
    <source>
        <dbReference type="ARBA" id="ARBA00023211"/>
    </source>
</evidence>
<dbReference type="GO" id="GO:0006955">
    <property type="term" value="P:immune response"/>
    <property type="evidence" value="ECO:0007669"/>
    <property type="project" value="InterPro"/>
</dbReference>
<dbReference type="GO" id="GO:0030247">
    <property type="term" value="F:polysaccharide binding"/>
    <property type="evidence" value="ECO:0007669"/>
    <property type="project" value="InterPro"/>
</dbReference>
<dbReference type="PANTHER" id="PTHR12439:SF42">
    <property type="entry name" value="ENDORIBONUCLEASE-RELATED"/>
    <property type="match status" value="1"/>
</dbReference>
<dbReference type="GO" id="GO:0004521">
    <property type="term" value="F:RNA endonuclease activity"/>
    <property type="evidence" value="ECO:0007669"/>
    <property type="project" value="UniProtKB-UniRule"/>
</dbReference>
<evidence type="ECO:0000259" key="17">
    <source>
        <dbReference type="PROSITE" id="PS51959"/>
    </source>
</evidence>
<dbReference type="CDD" id="cd21159">
    <property type="entry name" value="XendoU"/>
    <property type="match status" value="1"/>
</dbReference>
<comment type="subcellular location">
    <subcellularLocation>
        <location evidence="2">Secreted</location>
    </subcellularLocation>
</comment>
<comment type="similarity">
    <text evidence="3 15">Belongs to the ENDOU family.</text>
</comment>
<dbReference type="AlphaFoldDB" id="A0A8B7NR92"/>
<evidence type="ECO:0000256" key="7">
    <source>
        <dbReference type="ARBA" id="ARBA00022723"/>
    </source>
</evidence>
<dbReference type="PROSITE" id="PS50958">
    <property type="entry name" value="SMB_2"/>
    <property type="match status" value="2"/>
</dbReference>
<reference evidence="19" key="1">
    <citation type="submission" date="2025-08" db="UniProtKB">
        <authorList>
            <consortium name="RefSeq"/>
        </authorList>
    </citation>
    <scope>IDENTIFICATION</scope>
    <source>
        <tissue evidence="19">Whole organism</tissue>
    </source>
</reference>
<evidence type="ECO:0000256" key="12">
    <source>
        <dbReference type="ARBA" id="ARBA00023157"/>
    </source>
</evidence>
<evidence type="ECO:0000256" key="4">
    <source>
        <dbReference type="ARBA" id="ARBA00011245"/>
    </source>
</evidence>
<dbReference type="PROSITE" id="PS00524">
    <property type="entry name" value="SMB_1"/>
    <property type="match status" value="2"/>
</dbReference>
<dbReference type="InterPro" id="IPR037227">
    <property type="entry name" value="EndoU-like"/>
</dbReference>
<dbReference type="PANTHER" id="PTHR12439">
    <property type="entry name" value="PLACENTAL PROTEIN 11-RELATED"/>
    <property type="match status" value="1"/>
</dbReference>
<dbReference type="InterPro" id="IPR039787">
    <property type="entry name" value="ENDOU"/>
</dbReference>
<evidence type="ECO:0000259" key="16">
    <source>
        <dbReference type="PROSITE" id="PS50958"/>
    </source>
</evidence>
<sequence>MARVNISAVLLIALCIAGANAQSCVGRCGENDGTTGCQCNSVCSNFADCCSDYEAVCLTCSDRCGDPYVSSAPCHCNSECSSHNNCCSDYDALCGGSTGGSVTNAEILAITEELGALDANNVATSVVIDMQGKTTSGSTADLAPGPLFVTVPELTADTFVLFEALRDNYAPYTNVAEDNTLAEQAEVASFLDAVLATPLMVRLDQFMTEKQLITGTLRQNIEEIWFTLYSRSGSTLGSSGFEHSFVGELEGGDVGGFHNWVSYEIEEAAGNTNYRGYIEYTDLGTSGYVFTNQFTWYDAEKPIGGYLIGTSPEYELAVYTLCFFARPNAQCHVQTNGVEYFIQTYELQSNGLTLVGSAYPGVV</sequence>
<name>A0A8B7NR92_HYAAZ</name>
<dbReference type="SUPFAM" id="SSF142877">
    <property type="entry name" value="EndoU-like"/>
    <property type="match status" value="1"/>
</dbReference>
<feature type="domain" description="SMB" evidence="16">
    <location>
        <begin position="63"/>
        <end position="98"/>
    </location>
</feature>
<gene>
    <name evidence="19" type="primary">LOC108673003</name>
</gene>
<feature type="domain" description="EndoU" evidence="17">
    <location>
        <begin position="103"/>
        <end position="363"/>
    </location>
</feature>
<keyword evidence="12" id="KW-1015">Disulfide bond</keyword>
<dbReference type="InterPro" id="IPR020436">
    <property type="entry name" value="SMB_chordata"/>
</dbReference>
<evidence type="ECO:0000256" key="14">
    <source>
        <dbReference type="ARBA" id="ARBA00023239"/>
    </source>
</evidence>
<keyword evidence="7 15" id="KW-0479">Metal-binding</keyword>
<comment type="subunit">
    <text evidence="4 15">Monomer.</text>
</comment>
<evidence type="ECO:0000256" key="5">
    <source>
        <dbReference type="ARBA" id="ARBA00022525"/>
    </source>
</evidence>
<keyword evidence="13 15" id="KW-0464">Manganese</keyword>
<evidence type="ECO:0000256" key="3">
    <source>
        <dbReference type="ARBA" id="ARBA00010168"/>
    </source>
</evidence>
<dbReference type="InterPro" id="IPR018998">
    <property type="entry name" value="EndoU_C"/>
</dbReference>
<keyword evidence="10 15" id="KW-0378">Hydrolase</keyword>
<dbReference type="GO" id="GO:0005044">
    <property type="term" value="F:scavenger receptor activity"/>
    <property type="evidence" value="ECO:0007669"/>
    <property type="project" value="InterPro"/>
</dbReference>
<keyword evidence="11 15" id="KW-0694">RNA-binding</keyword>
<dbReference type="GO" id="GO:0016829">
    <property type="term" value="F:lyase activity"/>
    <property type="evidence" value="ECO:0007669"/>
    <property type="project" value="UniProtKB-KW"/>
</dbReference>
<dbReference type="Proteomes" id="UP000694843">
    <property type="component" value="Unplaced"/>
</dbReference>
<dbReference type="OrthoDB" id="430326at2759"/>
<evidence type="ECO:0000256" key="8">
    <source>
        <dbReference type="ARBA" id="ARBA00022737"/>
    </source>
</evidence>
<accession>A0A8B7NR92</accession>
<organism evidence="18 19">
    <name type="scientific">Hyalella azteca</name>
    <name type="common">Amphipod</name>
    <dbReference type="NCBI Taxonomy" id="294128"/>
    <lineage>
        <taxon>Eukaryota</taxon>
        <taxon>Metazoa</taxon>
        <taxon>Ecdysozoa</taxon>
        <taxon>Arthropoda</taxon>
        <taxon>Crustacea</taxon>
        <taxon>Multicrustacea</taxon>
        <taxon>Malacostraca</taxon>
        <taxon>Eumalacostraca</taxon>
        <taxon>Peracarida</taxon>
        <taxon>Amphipoda</taxon>
        <taxon>Senticaudata</taxon>
        <taxon>Talitrida</taxon>
        <taxon>Talitroidea</taxon>
        <taxon>Hyalellidae</taxon>
        <taxon>Hyalella</taxon>
    </lineage>
</organism>
<evidence type="ECO:0000256" key="15">
    <source>
        <dbReference type="RuleBase" id="RU367085"/>
    </source>
</evidence>
<feature type="chain" id="PRO_5034490533" evidence="15">
    <location>
        <begin position="22"/>
        <end position="363"/>
    </location>
</feature>
<keyword evidence="5" id="KW-0964">Secreted</keyword>
<evidence type="ECO:0000256" key="11">
    <source>
        <dbReference type="ARBA" id="ARBA00022884"/>
    </source>
</evidence>
<keyword evidence="6 15" id="KW-0540">Nuclease</keyword>
<keyword evidence="9 15" id="KW-0255">Endonuclease</keyword>
<dbReference type="SMART" id="SM00201">
    <property type="entry name" value="SO"/>
    <property type="match status" value="2"/>
</dbReference>
<dbReference type="PRINTS" id="PR00022">
    <property type="entry name" value="SOMATOMEDINB"/>
</dbReference>
<dbReference type="GO" id="GO:0003723">
    <property type="term" value="F:RNA binding"/>
    <property type="evidence" value="ECO:0007669"/>
    <property type="project" value="UniProtKB-UniRule"/>
</dbReference>
<evidence type="ECO:0000256" key="1">
    <source>
        <dbReference type="ARBA" id="ARBA00001936"/>
    </source>
</evidence>
<evidence type="ECO:0000313" key="19">
    <source>
        <dbReference type="RefSeq" id="XP_018016259.1"/>
    </source>
</evidence>
<proteinExistence type="inferred from homology"/>
<evidence type="ECO:0000313" key="18">
    <source>
        <dbReference type="Proteomes" id="UP000694843"/>
    </source>
</evidence>
<dbReference type="OMA" id="QTWDIGH"/>
<keyword evidence="14" id="KW-0456">Lyase</keyword>
<dbReference type="GO" id="GO:0046872">
    <property type="term" value="F:metal ion binding"/>
    <property type="evidence" value="ECO:0007669"/>
    <property type="project" value="UniProtKB-UniRule"/>
</dbReference>
<dbReference type="Pfam" id="PF01033">
    <property type="entry name" value="Somatomedin_B"/>
    <property type="match status" value="2"/>
</dbReference>
<feature type="signal peptide" evidence="15">
    <location>
        <begin position="1"/>
        <end position="21"/>
    </location>
</feature>
<feature type="domain" description="SMB" evidence="16">
    <location>
        <begin position="20"/>
        <end position="61"/>
    </location>
</feature>
<comment type="cofactor">
    <cofactor evidence="1 15">
        <name>Mn(2+)</name>
        <dbReference type="ChEBI" id="CHEBI:29035"/>
    </cofactor>
</comment>
<protein>
    <submittedName>
        <fullName evidence="19">Uridylate-specific endoribonuclease</fullName>
    </submittedName>
</protein>
<dbReference type="GO" id="GO:0005576">
    <property type="term" value="C:extracellular region"/>
    <property type="evidence" value="ECO:0007669"/>
    <property type="project" value="UniProtKB-SubCell"/>
</dbReference>
<evidence type="ECO:0000256" key="9">
    <source>
        <dbReference type="ARBA" id="ARBA00022759"/>
    </source>
</evidence>